<dbReference type="Gene3D" id="2.130.10.10">
    <property type="entry name" value="YVTN repeat-like/Quinoprotein amine dehydrogenase"/>
    <property type="match status" value="1"/>
</dbReference>
<dbReference type="SUPFAM" id="SSF50978">
    <property type="entry name" value="WD40 repeat-like"/>
    <property type="match status" value="1"/>
</dbReference>
<feature type="compositionally biased region" description="Polar residues" evidence="2">
    <location>
        <begin position="214"/>
        <end position="225"/>
    </location>
</feature>
<organism evidence="3 4">
    <name type="scientific">Batillaria attramentaria</name>
    <dbReference type="NCBI Taxonomy" id="370345"/>
    <lineage>
        <taxon>Eukaryota</taxon>
        <taxon>Metazoa</taxon>
        <taxon>Spiralia</taxon>
        <taxon>Lophotrochozoa</taxon>
        <taxon>Mollusca</taxon>
        <taxon>Gastropoda</taxon>
        <taxon>Caenogastropoda</taxon>
        <taxon>Sorbeoconcha</taxon>
        <taxon>Cerithioidea</taxon>
        <taxon>Batillariidae</taxon>
        <taxon>Batillaria</taxon>
    </lineage>
</organism>
<dbReference type="AlphaFoldDB" id="A0ABD0KHU9"/>
<evidence type="ECO:0000256" key="2">
    <source>
        <dbReference type="SAM" id="MobiDB-lite"/>
    </source>
</evidence>
<keyword evidence="1" id="KW-0175">Coiled coil</keyword>
<name>A0ABD0KHU9_9CAEN</name>
<evidence type="ECO:0000313" key="3">
    <source>
        <dbReference type="EMBL" id="KAK7486502.1"/>
    </source>
</evidence>
<accession>A0ABD0KHU9</accession>
<feature type="compositionally biased region" description="Basic and acidic residues" evidence="2">
    <location>
        <begin position="203"/>
        <end position="213"/>
    </location>
</feature>
<comment type="caution">
    <text evidence="3">The sequence shown here is derived from an EMBL/GenBank/DDBJ whole genome shotgun (WGS) entry which is preliminary data.</text>
</comment>
<evidence type="ECO:0000256" key="1">
    <source>
        <dbReference type="SAM" id="Coils"/>
    </source>
</evidence>
<proteinExistence type="predicted"/>
<dbReference type="EMBL" id="JACVVK020000178">
    <property type="protein sequence ID" value="KAK7486502.1"/>
    <property type="molecule type" value="Genomic_DNA"/>
</dbReference>
<reference evidence="3 4" key="1">
    <citation type="journal article" date="2023" name="Sci. Data">
        <title>Genome assembly of the Korean intertidal mud-creeper Batillaria attramentaria.</title>
        <authorList>
            <person name="Patra A.K."/>
            <person name="Ho P.T."/>
            <person name="Jun S."/>
            <person name="Lee S.J."/>
            <person name="Kim Y."/>
            <person name="Won Y.J."/>
        </authorList>
    </citation>
    <scope>NUCLEOTIDE SEQUENCE [LARGE SCALE GENOMIC DNA]</scope>
    <source>
        <strain evidence="3">Wonlab-2016</strain>
    </source>
</reference>
<feature type="region of interest" description="Disordered" evidence="2">
    <location>
        <begin position="203"/>
        <end position="225"/>
    </location>
</feature>
<keyword evidence="4" id="KW-1185">Reference proteome</keyword>
<gene>
    <name evidence="3" type="ORF">BaRGS_00022303</name>
</gene>
<protein>
    <submittedName>
        <fullName evidence="3">Uncharacterized protein</fullName>
    </submittedName>
</protein>
<dbReference type="InterPro" id="IPR036322">
    <property type="entry name" value="WD40_repeat_dom_sf"/>
</dbReference>
<dbReference type="Proteomes" id="UP001519460">
    <property type="component" value="Unassembled WGS sequence"/>
</dbReference>
<dbReference type="InterPro" id="IPR015943">
    <property type="entry name" value="WD40/YVTN_repeat-like_dom_sf"/>
</dbReference>
<evidence type="ECO:0000313" key="4">
    <source>
        <dbReference type="Proteomes" id="UP001519460"/>
    </source>
</evidence>
<feature type="coiled-coil region" evidence="1">
    <location>
        <begin position="13"/>
        <end position="50"/>
    </location>
</feature>
<sequence>MGDIYLDMPVNRQQIQDRKMAKLQQQIAALENQLKENTALRRQLEGINEAEKERAQHVIDRINSRNMVLKDEIDRIYHHKSPVNSPSPSQLVEDVISHRTKEFSELQHEKALQIKYLMAEKQRLQLAQEQLRQKRLAMHRMPTPEGKMTHRYWGQKYDIYTPMSYDSYFDIYSPVFEHGYYTYFPDDYWDLRQRYPQEEYIRRRGRKQGEVSTRRPSAHSVHSTTSLLHRTVQTMPNTVDRIWQLKEELRYDYDTRRKPYRGELGVDSYEVRKVVEEIVDDFIAKYIPPDYGYVEGDVRWAMQHTQNKEWVQTSEALSERKAVQLVAEEILLQETRSVMRQAAAEVVHVHGTFKNMTDILMMREAERITTGKEEGREPTEPAYNLITKSYFTQQQNRNKHRRDVWNHSQYLHLSAATRAKREPLEDVGTDVEVISFNHLHPTDLQKFKAGQFDLPNAKRRKQCSITYRKREAEFWTGMEPGLFSLDLASSCGGVQCMRPSPDHTFVAVGTVHGDVLVYDVRVEPWRVVRVIHNAAGADDNTVDISWSLDGTRLISVNQGGSLVAWSMEGPPVNKKELRGLSVQPDDHGNLPKQLGRLAVLDVDNGDFSFQMGPLAESEVLTDKFGPVKGVFFPSFSLFGVQHSVCAVLENGDVMKVNLEPLSAADSTGGEMTFPDAPCIYQPNVYDESHGVNLVGQNLEAELFRQHQVPIIFIGFVDNISRAFISGFGYFIPESKYKLDFSKTMYSPSNTEKPNIIFTDSAESTTKTQAEIAKERSRVQNQLDNMRLGDPWHEEIIPSKNLVTSVYAPRGGVKDSGAMFNIVLRHEQTQQLSTYLTRMYKPVKVKCTKLLAVRQTPTGRELVFILLYPEFPPKDPHMMVLVLDLVTMKLRHMRRDIHISVKEHDKLAQNDIASFDVTRTLAPTGAEYLFVIMSGRLRCISLTTGNLVLRAENPNRPSGFTGCIVDEKYVSVPKTAEVTSVSYGGKIFAALHDKTSTSIQVVQLKDGNTYEGRRLMWKAYQLWDKFRRVPPEVRVDKVTWLLSDMQHAEVEMRRLILDLIDEKVFGIQEGADEAADNARAVQDKVEQYNALQAKVDEAALLEGQHT</sequence>